<evidence type="ECO:0000259" key="5">
    <source>
        <dbReference type="Pfam" id="PF03968"/>
    </source>
</evidence>
<reference evidence="7" key="1">
    <citation type="submission" date="2016-11" db="EMBL/GenBank/DDBJ databases">
        <authorList>
            <person name="Varghese N."/>
            <person name="Submissions S."/>
        </authorList>
    </citation>
    <scope>NUCLEOTIDE SEQUENCE [LARGE SCALE GENOMIC DNA]</scope>
    <source>
        <strain evidence="7">DSM 14834</strain>
    </source>
</reference>
<dbReference type="GO" id="GO:0017089">
    <property type="term" value="F:glycolipid transfer activity"/>
    <property type="evidence" value="ECO:0007669"/>
    <property type="project" value="TreeGrafter"/>
</dbReference>
<feature type="domain" description="Organic solvent tolerance-like N-terminal" evidence="5">
    <location>
        <begin position="47"/>
        <end position="144"/>
    </location>
</feature>
<dbReference type="InterPro" id="IPR014340">
    <property type="entry name" value="LptA"/>
</dbReference>
<dbReference type="EMBL" id="FQUK01000018">
    <property type="protein sequence ID" value="SHE87488.1"/>
    <property type="molecule type" value="Genomic_DNA"/>
</dbReference>
<dbReference type="GO" id="GO:0043165">
    <property type="term" value="P:Gram-negative-bacterium-type cell outer membrane assembly"/>
    <property type="evidence" value="ECO:0007669"/>
    <property type="project" value="UniProtKB-UniRule"/>
</dbReference>
<feature type="chain" id="PRO_5013405940" description="Lipopolysaccharide export system protein LptA" evidence="4">
    <location>
        <begin position="26"/>
        <end position="174"/>
    </location>
</feature>
<feature type="signal peptide" evidence="4">
    <location>
        <begin position="1"/>
        <end position="25"/>
    </location>
</feature>
<dbReference type="STRING" id="213588.SAMN02745204_01319"/>
<gene>
    <name evidence="4" type="primary">lptA</name>
    <name evidence="6" type="ORF">SAMN02745204_01319</name>
</gene>
<organism evidence="6 7">
    <name type="scientific">Thermomonas hydrothermalis</name>
    <dbReference type="NCBI Taxonomy" id="213588"/>
    <lineage>
        <taxon>Bacteria</taxon>
        <taxon>Pseudomonadati</taxon>
        <taxon>Pseudomonadota</taxon>
        <taxon>Gammaproteobacteria</taxon>
        <taxon>Lysobacterales</taxon>
        <taxon>Lysobacteraceae</taxon>
        <taxon>Thermomonas</taxon>
    </lineage>
</organism>
<dbReference type="InterPro" id="IPR005653">
    <property type="entry name" value="OstA-like_N"/>
</dbReference>
<evidence type="ECO:0000256" key="2">
    <source>
        <dbReference type="ARBA" id="ARBA00022729"/>
    </source>
</evidence>
<keyword evidence="2 4" id="KW-0732">Signal</keyword>
<sequence precursor="true">MFRSIDLLAAAVAAMLIAVSSSASARTSDRRQPMEIESARSVCGTGANATCTLSGNVVMVQGSLHVRADKAVLQQAAGNPSRALLSGNVSLQQDMDDGDRIDASSDAIDYDLRNDVMVLTGNVVIRQQRGTLTGQRVVYNLKTGQVESGGEGAGRVRMRILPKDVVAPAAKGES</sequence>
<dbReference type="GO" id="GO:0009279">
    <property type="term" value="C:cell outer membrane"/>
    <property type="evidence" value="ECO:0007669"/>
    <property type="project" value="TreeGrafter"/>
</dbReference>
<evidence type="ECO:0000313" key="7">
    <source>
        <dbReference type="Proteomes" id="UP000242857"/>
    </source>
</evidence>
<dbReference type="PANTHER" id="PTHR36504">
    <property type="entry name" value="LIPOPOLYSACCHARIDE EXPORT SYSTEM PROTEIN LPTA"/>
    <property type="match status" value="1"/>
</dbReference>
<dbReference type="Gene3D" id="2.60.450.10">
    <property type="entry name" value="Lipopolysaccharide (LPS) transport protein A like domain"/>
    <property type="match status" value="1"/>
</dbReference>
<evidence type="ECO:0000256" key="4">
    <source>
        <dbReference type="HAMAP-Rule" id="MF_01914"/>
    </source>
</evidence>
<dbReference type="OrthoDB" id="9795964at2"/>
<dbReference type="GO" id="GO:0001530">
    <property type="term" value="F:lipopolysaccharide binding"/>
    <property type="evidence" value="ECO:0007669"/>
    <property type="project" value="InterPro"/>
</dbReference>
<dbReference type="GO" id="GO:0015920">
    <property type="term" value="P:lipopolysaccharide transport"/>
    <property type="evidence" value="ECO:0007669"/>
    <property type="project" value="UniProtKB-UniRule"/>
</dbReference>
<name>A0A1M4X1W7_9GAMM</name>
<dbReference type="Pfam" id="PF03968">
    <property type="entry name" value="LptD_N"/>
    <property type="match status" value="1"/>
</dbReference>
<keyword evidence="3 4" id="KW-0574">Periplasm</keyword>
<dbReference type="AlphaFoldDB" id="A0A1M4X1W7"/>
<keyword evidence="1 4" id="KW-0813">Transport</keyword>
<accession>A0A1M4X1W7</accession>
<evidence type="ECO:0000256" key="1">
    <source>
        <dbReference type="ARBA" id="ARBA00022448"/>
    </source>
</evidence>
<comment type="function">
    <text evidence="4">Involved in the assembly of lipopolysaccharide (LPS). Required for the translocation of LPS from the inner membrane to the outer membrane. May form a bridge between the inner membrane and the outer membrane, via interactions with LptC and LptD, thereby facilitating LPS transfer across the periplasm.</text>
</comment>
<proteinExistence type="inferred from homology"/>
<dbReference type="HAMAP" id="MF_01914">
    <property type="entry name" value="LPS_assembly_LptA"/>
    <property type="match status" value="1"/>
</dbReference>
<dbReference type="InterPro" id="IPR052037">
    <property type="entry name" value="LPS_export_LptA"/>
</dbReference>
<evidence type="ECO:0000256" key="3">
    <source>
        <dbReference type="ARBA" id="ARBA00022764"/>
    </source>
</evidence>
<dbReference type="GO" id="GO:0030288">
    <property type="term" value="C:outer membrane-bounded periplasmic space"/>
    <property type="evidence" value="ECO:0007669"/>
    <property type="project" value="TreeGrafter"/>
</dbReference>
<comment type="subunit">
    <text evidence="4">Component of the lipopolysaccharide transport and assembly complex.</text>
</comment>
<dbReference type="NCBIfam" id="TIGR03002">
    <property type="entry name" value="outer_YhbN_LptA"/>
    <property type="match status" value="1"/>
</dbReference>
<keyword evidence="7" id="KW-1185">Reference proteome</keyword>
<comment type="similarity">
    <text evidence="4">Belongs to the LptA family.</text>
</comment>
<comment type="subcellular location">
    <subcellularLocation>
        <location evidence="4">Periplasm</location>
    </subcellularLocation>
</comment>
<dbReference type="RefSeq" id="WP_072755815.1">
    <property type="nucleotide sequence ID" value="NZ_FQUK01000018.1"/>
</dbReference>
<dbReference type="PANTHER" id="PTHR36504:SF1">
    <property type="entry name" value="LIPOPOLYSACCHARIDE EXPORT SYSTEM PROTEIN LPTA"/>
    <property type="match status" value="1"/>
</dbReference>
<dbReference type="Proteomes" id="UP000242857">
    <property type="component" value="Unassembled WGS sequence"/>
</dbReference>
<evidence type="ECO:0000313" key="6">
    <source>
        <dbReference type="EMBL" id="SHE87488.1"/>
    </source>
</evidence>
<protein>
    <recommendedName>
        <fullName evidence="4">Lipopolysaccharide export system protein LptA</fullName>
    </recommendedName>
</protein>